<comment type="caution">
    <text evidence="1">The sequence shown here is derived from an EMBL/GenBank/DDBJ whole genome shotgun (WGS) entry which is preliminary data.</text>
</comment>
<sequence length="69" mass="8023">MPIASKILFGRWLLYYVFSLCQTFYELLPCTGTDNARELCGFITYGLCNMITWFWVTSLENVDGSYAKF</sequence>
<evidence type="ECO:0000313" key="1">
    <source>
        <dbReference type="EMBL" id="KAI3707530.1"/>
    </source>
</evidence>
<proteinExistence type="predicted"/>
<accession>A0ACB9AGG9</accession>
<reference evidence="1 2" key="2">
    <citation type="journal article" date="2022" name="Mol. Ecol. Resour.">
        <title>The genomes of chicory, endive, great burdock and yacon provide insights into Asteraceae paleo-polyploidization history and plant inulin production.</title>
        <authorList>
            <person name="Fan W."/>
            <person name="Wang S."/>
            <person name="Wang H."/>
            <person name="Wang A."/>
            <person name="Jiang F."/>
            <person name="Liu H."/>
            <person name="Zhao H."/>
            <person name="Xu D."/>
            <person name="Zhang Y."/>
        </authorList>
    </citation>
    <scope>NUCLEOTIDE SEQUENCE [LARGE SCALE GENOMIC DNA]</scope>
    <source>
        <strain evidence="2">cv. Niubang</strain>
    </source>
</reference>
<evidence type="ECO:0000313" key="2">
    <source>
        <dbReference type="Proteomes" id="UP001055879"/>
    </source>
</evidence>
<dbReference type="Proteomes" id="UP001055879">
    <property type="component" value="Linkage Group LG08"/>
</dbReference>
<protein>
    <submittedName>
        <fullName evidence="1">Uncharacterized protein</fullName>
    </submittedName>
</protein>
<reference evidence="2" key="1">
    <citation type="journal article" date="2022" name="Mol. Ecol. Resour.">
        <title>The genomes of chicory, endive, great burdock and yacon provide insights into Asteraceae palaeo-polyploidization history and plant inulin production.</title>
        <authorList>
            <person name="Fan W."/>
            <person name="Wang S."/>
            <person name="Wang H."/>
            <person name="Wang A."/>
            <person name="Jiang F."/>
            <person name="Liu H."/>
            <person name="Zhao H."/>
            <person name="Xu D."/>
            <person name="Zhang Y."/>
        </authorList>
    </citation>
    <scope>NUCLEOTIDE SEQUENCE [LARGE SCALE GENOMIC DNA]</scope>
    <source>
        <strain evidence="2">cv. Niubang</strain>
    </source>
</reference>
<organism evidence="1 2">
    <name type="scientific">Arctium lappa</name>
    <name type="common">Greater burdock</name>
    <name type="synonym">Lappa major</name>
    <dbReference type="NCBI Taxonomy" id="4217"/>
    <lineage>
        <taxon>Eukaryota</taxon>
        <taxon>Viridiplantae</taxon>
        <taxon>Streptophyta</taxon>
        <taxon>Embryophyta</taxon>
        <taxon>Tracheophyta</taxon>
        <taxon>Spermatophyta</taxon>
        <taxon>Magnoliopsida</taxon>
        <taxon>eudicotyledons</taxon>
        <taxon>Gunneridae</taxon>
        <taxon>Pentapetalae</taxon>
        <taxon>asterids</taxon>
        <taxon>campanulids</taxon>
        <taxon>Asterales</taxon>
        <taxon>Asteraceae</taxon>
        <taxon>Carduoideae</taxon>
        <taxon>Cardueae</taxon>
        <taxon>Arctiinae</taxon>
        <taxon>Arctium</taxon>
    </lineage>
</organism>
<gene>
    <name evidence="1" type="ORF">L6452_26142</name>
</gene>
<keyword evidence="2" id="KW-1185">Reference proteome</keyword>
<name>A0ACB9AGG9_ARCLA</name>
<dbReference type="EMBL" id="CM042054">
    <property type="protein sequence ID" value="KAI3707530.1"/>
    <property type="molecule type" value="Genomic_DNA"/>
</dbReference>